<proteinExistence type="predicted"/>
<organism evidence="1">
    <name type="scientific">uncultured prokaryote</name>
    <dbReference type="NCBI Taxonomy" id="198431"/>
    <lineage>
        <taxon>unclassified sequences</taxon>
        <taxon>environmental samples</taxon>
    </lineage>
</organism>
<dbReference type="AlphaFoldDB" id="A0A0H5QNL3"/>
<name>A0A0H5QNL3_9ZZZZ</name>
<evidence type="ECO:0000313" key="1">
    <source>
        <dbReference type="EMBL" id="CRY97327.1"/>
    </source>
</evidence>
<reference evidence="1" key="1">
    <citation type="submission" date="2015-06" db="EMBL/GenBank/DDBJ databases">
        <authorList>
            <person name="Joergensen T."/>
        </authorList>
    </citation>
    <scope>NUCLEOTIDE SEQUENCE</scope>
    <source>
        <strain evidence="1">RGFK1490</strain>
    </source>
</reference>
<accession>A0A0H5QNL3</accession>
<protein>
    <submittedName>
        <fullName evidence="1">Uncharacterized protein</fullName>
    </submittedName>
</protein>
<sequence length="233" mass="26168">MPFPTNMVYIRWEFQWSPVGGAGATEIQNFGIWAEVKDPIQPPFPGWNNVCNDGAQIAANAWKVNMEPGRFANPVLFQRAVVYHYDQGHEQALDRGESGGTQGPEVWRGAGNATLPPQSTIAVSLYGFEPGTYQFQPGRHRGRIYLPTSTRQMLGDDGTLDPTNRELLRGDLLNFFDDLVSEFDTVSFTPMISSVTGQIATPITWFRIGSVMDTQRRRRNRLPENYLNTPLTD</sequence>
<reference evidence="1" key="2">
    <citation type="submission" date="2015-07" db="EMBL/GenBank/DDBJ databases">
        <title>Plasmids, circular viruses and viroids from rat gut.</title>
        <authorList>
            <person name="Jorgensen T.J."/>
            <person name="Hansen M.A."/>
            <person name="Xu Z."/>
            <person name="Tabak M.A."/>
            <person name="Sorensen S.J."/>
            <person name="Hansen L.H."/>
        </authorList>
    </citation>
    <scope>NUCLEOTIDE SEQUENCE</scope>
    <source>
        <strain evidence="1">RGFK1490</strain>
    </source>
</reference>
<dbReference type="EMBL" id="LN854027">
    <property type="protein sequence ID" value="CRY97327.1"/>
    <property type="molecule type" value="Genomic_DNA"/>
</dbReference>